<organism evidence="3 4">
    <name type="scientific">Aphanomyces stellatus</name>
    <dbReference type="NCBI Taxonomy" id="120398"/>
    <lineage>
        <taxon>Eukaryota</taxon>
        <taxon>Sar</taxon>
        <taxon>Stramenopiles</taxon>
        <taxon>Oomycota</taxon>
        <taxon>Saprolegniomycetes</taxon>
        <taxon>Saprolegniales</taxon>
        <taxon>Verrucalvaceae</taxon>
        <taxon>Aphanomyces</taxon>
    </lineage>
</organism>
<dbReference type="PROSITE" id="PS51203">
    <property type="entry name" value="CS"/>
    <property type="match status" value="1"/>
</dbReference>
<keyword evidence="4" id="KW-1185">Reference proteome</keyword>
<evidence type="ECO:0000313" key="3">
    <source>
        <dbReference type="EMBL" id="VFT89491.1"/>
    </source>
</evidence>
<feature type="domain" description="CS" evidence="1">
    <location>
        <begin position="33"/>
        <end position="143"/>
    </location>
</feature>
<sequence>MDERRGSKFLDDISEHFAPTPMPEAEILSREVDASGEFGWTQTLEELYVYVPVRPRIVRKGVNVLATQKADTIHWFTVIVDTIPRVHAPLVGHVNCASLDWDIAPQKEASPFYKRAVLPEATIPLEVCITLVKRTAGRWPTLLASS</sequence>
<dbReference type="InterPro" id="IPR007052">
    <property type="entry name" value="CS_dom"/>
</dbReference>
<dbReference type="OrthoDB" id="77280at2759"/>
<dbReference type="Gene3D" id="2.60.40.790">
    <property type="match status" value="1"/>
</dbReference>
<dbReference type="AlphaFoldDB" id="A0A485KY44"/>
<accession>A0A485KY44</accession>
<gene>
    <name evidence="3" type="primary">Aste57867_12641</name>
    <name evidence="2" type="ORF">As57867_012595</name>
    <name evidence="3" type="ORF">ASTE57867_12641</name>
</gene>
<dbReference type="InterPro" id="IPR008978">
    <property type="entry name" value="HSP20-like_chaperone"/>
</dbReference>
<dbReference type="EMBL" id="CAADRA010005403">
    <property type="protein sequence ID" value="VFT89491.1"/>
    <property type="molecule type" value="Genomic_DNA"/>
</dbReference>
<proteinExistence type="predicted"/>
<protein>
    <submittedName>
        <fullName evidence="3">Aste57867_12641 protein</fullName>
    </submittedName>
</protein>
<evidence type="ECO:0000259" key="1">
    <source>
        <dbReference type="PROSITE" id="PS51203"/>
    </source>
</evidence>
<dbReference type="SUPFAM" id="SSF49764">
    <property type="entry name" value="HSP20-like chaperones"/>
    <property type="match status" value="1"/>
</dbReference>
<dbReference type="Proteomes" id="UP000332933">
    <property type="component" value="Unassembled WGS sequence"/>
</dbReference>
<reference evidence="3 4" key="1">
    <citation type="submission" date="2019-03" db="EMBL/GenBank/DDBJ databases">
        <authorList>
            <person name="Gaulin E."/>
            <person name="Dumas B."/>
        </authorList>
    </citation>
    <scope>NUCLEOTIDE SEQUENCE [LARGE SCALE GENOMIC DNA]</scope>
    <source>
        <strain evidence="3">CBS 568.67</strain>
    </source>
</reference>
<evidence type="ECO:0000313" key="4">
    <source>
        <dbReference type="Proteomes" id="UP000332933"/>
    </source>
</evidence>
<dbReference type="EMBL" id="VJMH01005382">
    <property type="protein sequence ID" value="KAF0696616.1"/>
    <property type="molecule type" value="Genomic_DNA"/>
</dbReference>
<reference evidence="2" key="2">
    <citation type="submission" date="2019-06" db="EMBL/GenBank/DDBJ databases">
        <title>Genomics analysis of Aphanomyces spp. identifies a new class of oomycete effector associated with host adaptation.</title>
        <authorList>
            <person name="Gaulin E."/>
        </authorList>
    </citation>
    <scope>NUCLEOTIDE SEQUENCE</scope>
    <source>
        <strain evidence="2">CBS 578.67</strain>
    </source>
</reference>
<name>A0A485KY44_9STRA</name>
<evidence type="ECO:0000313" key="2">
    <source>
        <dbReference type="EMBL" id="KAF0696616.1"/>
    </source>
</evidence>